<keyword evidence="6" id="KW-0378">Hydrolase</keyword>
<evidence type="ECO:0000313" key="10">
    <source>
        <dbReference type="EMBL" id="VFQ59973.1"/>
    </source>
</evidence>
<dbReference type="Proteomes" id="UP000595140">
    <property type="component" value="Unassembled WGS sequence"/>
</dbReference>
<dbReference type="InterPro" id="IPR017853">
    <property type="entry name" value="GH"/>
</dbReference>
<dbReference type="EC" id="3.2.1.78" evidence="4"/>
<keyword evidence="8" id="KW-0732">Signal</keyword>
<dbReference type="InterPro" id="IPR001547">
    <property type="entry name" value="Glyco_hydro_5"/>
</dbReference>
<dbReference type="OrthoDB" id="406631at2759"/>
<dbReference type="EMBL" id="OOIL02000093">
    <property type="protein sequence ID" value="VFQ59973.1"/>
    <property type="molecule type" value="Genomic_DNA"/>
</dbReference>
<evidence type="ECO:0000256" key="2">
    <source>
        <dbReference type="ARBA" id="ARBA00004613"/>
    </source>
</evidence>
<name>A0A484K2V5_9ASTE</name>
<evidence type="ECO:0000256" key="7">
    <source>
        <dbReference type="ARBA" id="ARBA00023295"/>
    </source>
</evidence>
<evidence type="ECO:0000256" key="3">
    <source>
        <dbReference type="ARBA" id="ARBA00005641"/>
    </source>
</evidence>
<sequence>MEYLRKTSHYVLVLLFAFLALLGAEAARNLRDDGGWITVSGGHFELNGSPYLFNGFNSYWMMHVASDVGERNKVTEVLREASAAGLSVCRTWAFSDGNRYNALQTSPGVYDERVFQGLDFVITEARKYGVRLILSLVNNYNDFGGKAQYTEWAKNNGTEIHSEDDFYTNPVPKEYYKNHVKRVITRVNTITGIAYMDDPTIMAWELMNEPRCAADYSGKTVNEWVEEMAGYVKSLDKKHLLEIGMEGFYGDSKPERQEYNPGYSVGTDYITNHMVQDIDFATIHAYTDQWESGKSDEEQMAFMVRWISSHWQDAENILKKPLVLAEFGKSSHDPGYTLTARDTFITNVYRDAYNLAHTGGTMAGAMIWQLMAEGMEGWDDGYSIVLADYPSTARIIAGQSYVMASLSQHLFSRPRPHPFGHAYDCITHPRPILRLPHSSHRHQGRAEA</sequence>
<comment type="catalytic activity">
    <reaction evidence="1">
        <text>Random hydrolysis of (1-&gt;4)-beta-D-mannosidic linkages in mannans, galactomannans and glucomannans.</text>
        <dbReference type="EC" id="3.2.1.78"/>
    </reaction>
</comment>
<evidence type="ECO:0000256" key="6">
    <source>
        <dbReference type="ARBA" id="ARBA00022801"/>
    </source>
</evidence>
<evidence type="ECO:0000256" key="4">
    <source>
        <dbReference type="ARBA" id="ARBA00012706"/>
    </source>
</evidence>
<keyword evidence="5" id="KW-0964">Secreted</keyword>
<evidence type="ECO:0000259" key="9">
    <source>
        <dbReference type="Pfam" id="PF26410"/>
    </source>
</evidence>
<gene>
    <name evidence="10" type="ORF">CCAM_LOCUS1749</name>
</gene>
<dbReference type="Pfam" id="PF26410">
    <property type="entry name" value="GH5_mannosidase"/>
    <property type="match status" value="1"/>
</dbReference>
<evidence type="ECO:0000256" key="8">
    <source>
        <dbReference type="SAM" id="SignalP"/>
    </source>
</evidence>
<comment type="subcellular location">
    <subcellularLocation>
        <location evidence="2">Secreted</location>
    </subcellularLocation>
</comment>
<protein>
    <recommendedName>
        <fullName evidence="4">mannan endo-1,4-beta-mannosidase</fullName>
        <ecNumber evidence="4">3.2.1.78</ecNumber>
    </recommendedName>
</protein>
<dbReference type="SUPFAM" id="SSF51445">
    <property type="entry name" value="(Trans)glycosidases"/>
    <property type="match status" value="1"/>
</dbReference>
<keyword evidence="7" id="KW-0326">Glycosidase</keyword>
<dbReference type="Gene3D" id="3.20.20.80">
    <property type="entry name" value="Glycosidases"/>
    <property type="match status" value="1"/>
</dbReference>
<accession>A0A484K2V5</accession>
<reference evidence="10 11" key="1">
    <citation type="submission" date="2018-04" db="EMBL/GenBank/DDBJ databases">
        <authorList>
            <person name="Vogel A."/>
        </authorList>
    </citation>
    <scope>NUCLEOTIDE SEQUENCE [LARGE SCALE GENOMIC DNA]</scope>
</reference>
<evidence type="ECO:0000256" key="1">
    <source>
        <dbReference type="ARBA" id="ARBA00001678"/>
    </source>
</evidence>
<organism evidence="10 11">
    <name type="scientific">Cuscuta campestris</name>
    <dbReference type="NCBI Taxonomy" id="132261"/>
    <lineage>
        <taxon>Eukaryota</taxon>
        <taxon>Viridiplantae</taxon>
        <taxon>Streptophyta</taxon>
        <taxon>Embryophyta</taxon>
        <taxon>Tracheophyta</taxon>
        <taxon>Spermatophyta</taxon>
        <taxon>Magnoliopsida</taxon>
        <taxon>eudicotyledons</taxon>
        <taxon>Gunneridae</taxon>
        <taxon>Pentapetalae</taxon>
        <taxon>asterids</taxon>
        <taxon>lamiids</taxon>
        <taxon>Solanales</taxon>
        <taxon>Convolvulaceae</taxon>
        <taxon>Cuscuteae</taxon>
        <taxon>Cuscuta</taxon>
        <taxon>Cuscuta subgen. Grammica</taxon>
        <taxon>Cuscuta sect. Cleistogrammica</taxon>
    </lineage>
</organism>
<proteinExistence type="inferred from homology"/>
<dbReference type="GO" id="GO:0005576">
    <property type="term" value="C:extracellular region"/>
    <property type="evidence" value="ECO:0007669"/>
    <property type="project" value="UniProtKB-SubCell"/>
</dbReference>
<feature type="domain" description="Glycoside hydrolase family 5" evidence="9">
    <location>
        <begin position="36"/>
        <end position="369"/>
    </location>
</feature>
<dbReference type="PANTHER" id="PTHR31451:SF59">
    <property type="entry name" value="MANNAN ENDO-1,4-BETA-MANNOSIDASE"/>
    <property type="match status" value="1"/>
</dbReference>
<evidence type="ECO:0000313" key="11">
    <source>
        <dbReference type="Proteomes" id="UP000595140"/>
    </source>
</evidence>
<dbReference type="InterPro" id="IPR045053">
    <property type="entry name" value="MAN-like"/>
</dbReference>
<dbReference type="GO" id="GO:0016985">
    <property type="term" value="F:mannan endo-1,4-beta-mannosidase activity"/>
    <property type="evidence" value="ECO:0007669"/>
    <property type="project" value="UniProtKB-EC"/>
</dbReference>
<dbReference type="FunFam" id="3.20.20.80:FF:000012">
    <property type="entry name" value="Mannan endo-1,4-beta-mannosidase 6"/>
    <property type="match status" value="1"/>
</dbReference>
<feature type="chain" id="PRO_5019780902" description="mannan endo-1,4-beta-mannosidase" evidence="8">
    <location>
        <begin position="27"/>
        <end position="448"/>
    </location>
</feature>
<keyword evidence="11" id="KW-1185">Reference proteome</keyword>
<dbReference type="PANTHER" id="PTHR31451">
    <property type="match status" value="1"/>
</dbReference>
<feature type="signal peptide" evidence="8">
    <location>
        <begin position="1"/>
        <end position="26"/>
    </location>
</feature>
<comment type="similarity">
    <text evidence="3">Belongs to the glycosyl hydrolase 5 (cellulase A) family.</text>
</comment>
<dbReference type="GO" id="GO:0000272">
    <property type="term" value="P:polysaccharide catabolic process"/>
    <property type="evidence" value="ECO:0007669"/>
    <property type="project" value="InterPro"/>
</dbReference>
<dbReference type="AlphaFoldDB" id="A0A484K2V5"/>
<evidence type="ECO:0000256" key="5">
    <source>
        <dbReference type="ARBA" id="ARBA00022525"/>
    </source>
</evidence>